<feature type="region of interest" description="Disordered" evidence="1">
    <location>
        <begin position="1"/>
        <end position="22"/>
    </location>
</feature>
<evidence type="ECO:0008006" key="4">
    <source>
        <dbReference type="Google" id="ProtNLM"/>
    </source>
</evidence>
<protein>
    <recommendedName>
        <fullName evidence="4">Methyltransferase</fullName>
    </recommendedName>
</protein>
<organism evidence="2 3">
    <name type="scientific">Coccidioides immitis H538.4</name>
    <dbReference type="NCBI Taxonomy" id="396776"/>
    <lineage>
        <taxon>Eukaryota</taxon>
        <taxon>Fungi</taxon>
        <taxon>Dikarya</taxon>
        <taxon>Ascomycota</taxon>
        <taxon>Pezizomycotina</taxon>
        <taxon>Eurotiomycetes</taxon>
        <taxon>Eurotiomycetidae</taxon>
        <taxon>Onygenales</taxon>
        <taxon>Onygenaceae</taxon>
        <taxon>Coccidioides</taxon>
    </lineage>
</organism>
<evidence type="ECO:0000256" key="1">
    <source>
        <dbReference type="SAM" id="MobiDB-lite"/>
    </source>
</evidence>
<dbReference type="EMBL" id="DS017017">
    <property type="protein sequence ID" value="KMU90057.1"/>
    <property type="molecule type" value="Genomic_DNA"/>
</dbReference>
<proteinExistence type="predicted"/>
<sequence length="393" mass="44923">MATDHTCSMIEPDSSASGDTEHQTVESDYASIASTIPNYVYQNGRRYHSHRMDQYLLPNDEREQERLDFIHHIFRLTLGGELCYAKLDNPQRILDIGTGTGIIAVGETFPSAEVIGTDLSPTQSSWAPPNVQFLVDDALQDWVFPESSFDFIHIRTLGGNIPDWLSFMQKCYKYLKPGGQIEISECRPRFCCDDNSYPQECRTRHWMNEFERVTAQTGLEFDPFPQCAGRLQQAGFQDVEAVERVVPIGTWPKDKALKTRGRYFMAQLLGNALETYTLSLFTRTAGWTPDEVYTLLNGVTEEVSRNKMHLYTHFDFTVQEHDLNDTSYIRQKLNLQLRINAYRSNHQGGTDTLSRFPARRSPKSIEPHPKRRTVEMTRGELTSAGGQEDSNSR</sequence>
<dbReference type="PANTHER" id="PTHR43591">
    <property type="entry name" value="METHYLTRANSFERASE"/>
    <property type="match status" value="1"/>
</dbReference>
<dbReference type="InterPro" id="IPR029063">
    <property type="entry name" value="SAM-dependent_MTases_sf"/>
</dbReference>
<dbReference type="CDD" id="cd02440">
    <property type="entry name" value="AdoMet_MTases"/>
    <property type="match status" value="1"/>
</dbReference>
<feature type="compositionally biased region" description="Polar residues" evidence="1">
    <location>
        <begin position="384"/>
        <end position="393"/>
    </location>
</feature>
<dbReference type="STRING" id="396776.A0A0J8RZ49"/>
<gene>
    <name evidence="2" type="ORF">CIHG_07741</name>
</gene>
<dbReference type="Pfam" id="PF13489">
    <property type="entry name" value="Methyltransf_23"/>
    <property type="match status" value="1"/>
</dbReference>
<dbReference type="SUPFAM" id="SSF53335">
    <property type="entry name" value="S-adenosyl-L-methionine-dependent methyltransferases"/>
    <property type="match status" value="1"/>
</dbReference>
<evidence type="ECO:0000313" key="2">
    <source>
        <dbReference type="EMBL" id="KMU90057.1"/>
    </source>
</evidence>
<reference evidence="3" key="1">
    <citation type="journal article" date="2010" name="Genome Res.">
        <title>Population genomic sequencing of Coccidioides fungi reveals recent hybridization and transposon control.</title>
        <authorList>
            <person name="Neafsey D.E."/>
            <person name="Barker B.M."/>
            <person name="Sharpton T.J."/>
            <person name="Stajich J.E."/>
            <person name="Park D.J."/>
            <person name="Whiston E."/>
            <person name="Hung C.-Y."/>
            <person name="McMahan C."/>
            <person name="White J."/>
            <person name="Sykes S."/>
            <person name="Heiman D."/>
            <person name="Young S."/>
            <person name="Zeng Q."/>
            <person name="Abouelleil A."/>
            <person name="Aftuck L."/>
            <person name="Bessette D."/>
            <person name="Brown A."/>
            <person name="FitzGerald M."/>
            <person name="Lui A."/>
            <person name="Macdonald J.P."/>
            <person name="Priest M."/>
            <person name="Orbach M.J."/>
            <person name="Galgiani J.N."/>
            <person name="Kirkland T.N."/>
            <person name="Cole G.T."/>
            <person name="Birren B.W."/>
            <person name="Henn M.R."/>
            <person name="Taylor J.W."/>
            <person name="Rounsley S.D."/>
        </authorList>
    </citation>
    <scope>NUCLEOTIDE SEQUENCE [LARGE SCALE GENOMIC DNA]</scope>
    <source>
        <strain evidence="3">H538.4</strain>
    </source>
</reference>
<dbReference type="VEuPathDB" id="FungiDB:CIHG_07741"/>
<evidence type="ECO:0000313" key="3">
    <source>
        <dbReference type="Proteomes" id="UP000054563"/>
    </source>
</evidence>
<dbReference type="PANTHER" id="PTHR43591:SF105">
    <property type="entry name" value="METHYLTRANSFERASE DOMAIN-CONTAINING PROTEIN-RELATED"/>
    <property type="match status" value="1"/>
</dbReference>
<accession>A0A0J8RZ49</accession>
<dbReference type="Gene3D" id="3.40.50.150">
    <property type="entry name" value="Vaccinia Virus protein VP39"/>
    <property type="match status" value="1"/>
</dbReference>
<dbReference type="OrthoDB" id="2013972at2759"/>
<dbReference type="AlphaFoldDB" id="A0A0J8RZ49"/>
<dbReference type="Proteomes" id="UP000054563">
    <property type="component" value="Unassembled WGS sequence"/>
</dbReference>
<feature type="region of interest" description="Disordered" evidence="1">
    <location>
        <begin position="346"/>
        <end position="393"/>
    </location>
</feature>
<name>A0A0J8RZ49_COCIT</name>
<feature type="compositionally biased region" description="Basic and acidic residues" evidence="1">
    <location>
        <begin position="363"/>
        <end position="378"/>
    </location>
</feature>
<dbReference type="GO" id="GO:0008168">
    <property type="term" value="F:methyltransferase activity"/>
    <property type="evidence" value="ECO:0007669"/>
    <property type="project" value="TreeGrafter"/>
</dbReference>